<dbReference type="Proteomes" id="UP000637578">
    <property type="component" value="Unassembled WGS sequence"/>
</dbReference>
<evidence type="ECO:0000313" key="5">
    <source>
        <dbReference type="Proteomes" id="UP000637578"/>
    </source>
</evidence>
<evidence type="ECO:0000313" key="4">
    <source>
        <dbReference type="EMBL" id="GGM57619.1"/>
    </source>
</evidence>
<evidence type="ECO:0000256" key="1">
    <source>
        <dbReference type="ARBA" id="ARBA00010515"/>
    </source>
</evidence>
<gene>
    <name evidence="4" type="ORF">GCM10012275_31010</name>
</gene>
<keyword evidence="5" id="KW-1185">Reference proteome</keyword>
<dbReference type="InterPro" id="IPR002168">
    <property type="entry name" value="Lipase_GDXG_HIS_AS"/>
</dbReference>
<dbReference type="PROSITE" id="PS01173">
    <property type="entry name" value="LIPASE_GDXG_HIS"/>
    <property type="match status" value="1"/>
</dbReference>
<comment type="caution">
    <text evidence="4">The sequence shown here is derived from an EMBL/GenBank/DDBJ whole genome shotgun (WGS) entry which is preliminary data.</text>
</comment>
<name>A0A8J3FW85_9PSEU</name>
<accession>A0A8J3FW85</accession>
<protein>
    <submittedName>
        <fullName evidence="4">Alpha/beta hydrolase</fullName>
    </submittedName>
</protein>
<dbReference type="PANTHER" id="PTHR48081:SF8">
    <property type="entry name" value="ALPHA_BETA HYDROLASE FOLD-3 DOMAIN-CONTAINING PROTEIN-RELATED"/>
    <property type="match status" value="1"/>
</dbReference>
<dbReference type="InterPro" id="IPR050300">
    <property type="entry name" value="GDXG_lipolytic_enzyme"/>
</dbReference>
<dbReference type="AlphaFoldDB" id="A0A8J3FW85"/>
<dbReference type="PANTHER" id="PTHR48081">
    <property type="entry name" value="AB HYDROLASE SUPERFAMILY PROTEIN C4A8.06C"/>
    <property type="match status" value="1"/>
</dbReference>
<evidence type="ECO:0000256" key="2">
    <source>
        <dbReference type="ARBA" id="ARBA00022801"/>
    </source>
</evidence>
<comment type="similarity">
    <text evidence="1">Belongs to the 'GDXG' lipolytic enzyme family.</text>
</comment>
<dbReference type="SUPFAM" id="SSF53474">
    <property type="entry name" value="alpha/beta-Hydrolases"/>
    <property type="match status" value="1"/>
</dbReference>
<reference evidence="4" key="2">
    <citation type="submission" date="2020-09" db="EMBL/GenBank/DDBJ databases">
        <authorList>
            <person name="Sun Q."/>
            <person name="Zhou Y."/>
        </authorList>
    </citation>
    <scope>NUCLEOTIDE SEQUENCE</scope>
    <source>
        <strain evidence="4">CGMCC 4.5737</strain>
    </source>
</reference>
<organism evidence="4 5">
    <name type="scientific">Longimycelium tulufanense</name>
    <dbReference type="NCBI Taxonomy" id="907463"/>
    <lineage>
        <taxon>Bacteria</taxon>
        <taxon>Bacillati</taxon>
        <taxon>Actinomycetota</taxon>
        <taxon>Actinomycetes</taxon>
        <taxon>Pseudonocardiales</taxon>
        <taxon>Pseudonocardiaceae</taxon>
        <taxon>Longimycelium</taxon>
    </lineage>
</organism>
<evidence type="ECO:0000259" key="3">
    <source>
        <dbReference type="Pfam" id="PF07859"/>
    </source>
</evidence>
<dbReference type="Pfam" id="PF07859">
    <property type="entry name" value="Abhydrolase_3"/>
    <property type="match status" value="1"/>
</dbReference>
<proteinExistence type="inferred from homology"/>
<keyword evidence="2 4" id="KW-0378">Hydrolase</keyword>
<dbReference type="RefSeq" id="WP_189058259.1">
    <property type="nucleotide sequence ID" value="NZ_BMMK01000013.1"/>
</dbReference>
<dbReference type="Gene3D" id="3.40.50.1820">
    <property type="entry name" value="alpha/beta hydrolase"/>
    <property type="match status" value="1"/>
</dbReference>
<dbReference type="GO" id="GO:0016787">
    <property type="term" value="F:hydrolase activity"/>
    <property type="evidence" value="ECO:0007669"/>
    <property type="project" value="UniProtKB-KW"/>
</dbReference>
<reference evidence="4" key="1">
    <citation type="journal article" date="2014" name="Int. J. Syst. Evol. Microbiol.">
        <title>Complete genome sequence of Corynebacterium casei LMG S-19264T (=DSM 44701T), isolated from a smear-ripened cheese.</title>
        <authorList>
            <consortium name="US DOE Joint Genome Institute (JGI-PGF)"/>
            <person name="Walter F."/>
            <person name="Albersmeier A."/>
            <person name="Kalinowski J."/>
            <person name="Ruckert C."/>
        </authorList>
    </citation>
    <scope>NUCLEOTIDE SEQUENCE</scope>
    <source>
        <strain evidence="4">CGMCC 4.5737</strain>
    </source>
</reference>
<sequence>MGSPLNLIPPRVQALAMRALIGLPEPVLRVLAGRPIVVDGQRLAPGAQLILRVQRLVETGFSAGRAPGRARAAFEQLNRILNAAWQGRVDTREFSLPGPAGPLRARLYEPPGRAAQTPLLVFFHGGGWAIGSLDSHDMLGHFFAEYAGVRVLSVEYRLAPEHPFPAAVEDAQAAYRYAVAHAEELGADPGAIAVGGDSAGGNLAGVVAATVEPRPAFALMLYPATDATTVRPSRRLFAKGFFLGEEQIIWFRGQYVPDASTYADPRFSVLRTEDLSGFPPTYIATAGFDPLRDEGEAFAERLREVGAPVALQRQRELFHGFANLVGIDRRCRCAMMQAAGALRAGLAFGRGQFETVPQRPLE</sequence>
<dbReference type="InterPro" id="IPR013094">
    <property type="entry name" value="AB_hydrolase_3"/>
</dbReference>
<feature type="domain" description="Alpha/beta hydrolase fold-3" evidence="3">
    <location>
        <begin position="120"/>
        <end position="322"/>
    </location>
</feature>
<dbReference type="EMBL" id="BMMK01000013">
    <property type="protein sequence ID" value="GGM57619.1"/>
    <property type="molecule type" value="Genomic_DNA"/>
</dbReference>
<dbReference type="InterPro" id="IPR029058">
    <property type="entry name" value="AB_hydrolase_fold"/>
</dbReference>